<sequence>MENPVTTSSFPNRPWNAGGGTTARPGGGGAFIPTVVVLGALLFLFVMTANVWTEVLWYDQLGAVRVFWTQWGAQIGVGAIGVLILAVVIWLTMRIAYPSGGIPEPGAIRNRSLDPYRDGISKYRKLSFYGLPLLLGVMFGAGLGSQWRTVMMFFNREAFGEVDPEFGLDIGFFVFTLPMLSLVLSFIIRLLVAAWIVALFMHYLYGGIDPTQKPMYFSSKARVHLAVLGAVSALTAAAWFWLSRYELLIGENYRYSGASYTDVQASLPAREIMTGVSIIIAGIFVYVAFKGRIRVAIAGLAVALIAQITVGTAYPAIVQQFQVQPNAVELESPYIQRNIDATLTAYGLDDIEMITYNAETEASAGQLREDSQSTAQIRLLDPNIVSPTFNQLQQNRQYYGFAQQLAVDKYAIDGEERDTVIAMRELNLAGLGDDQRTWVNDHTVYTHGFGVVAAYGNTAQSDGRPAFFQQGIPSTGELGEYEPRIYFGQNSPTYSIVGAPEGAEPWELDYPNDDAPTGQVNNTFEGDGGPKIDSFWVKLLYATKFRDQEIFFSERVNDNSQILYDRDPHTRIEKIAPYLTLDSKAYPAVVDMDGDEDTPKDLVWIIDGYTTTNQYPYSARESLEDATTTTDITGQIVGYIPEEVNYIRNSVKAVVNAYDGSVTLYQWDEEDPILNAWSSIFPGQLTSRTEMSGDLMSHVRYPEDLFKVQRQLLTRYHVTDAASFYSGGDFWNVPPDPTVGDGGPATAQPPYYQTLQMPGTDEASFSLSTSFIPGGNTDRNVLTGFLAVSADAGSEAGEPNEDYGQLRLLELPRDLTVPGPGQVQNRFNSNAEVSTELNLLRQGGSTVLSGNLLTLPVGGGLLYVQPVYVQASQGTSYPLLQYVLVAFGDQIGFAPTLDEALDQVFDGDSGVEAGDSDIDAEEREARAEEAREGATEEPTEPTDEPTVEPTDEPTDTGAPVIGSPQDRLDNALNRAQQAMEASSQALEDGDWAAYGRAQDELTDAIEDAIAAQVELDTGGN</sequence>
<dbReference type="OrthoDB" id="9763654at2"/>
<feature type="transmembrane region" description="Helical" evidence="5">
    <location>
        <begin position="223"/>
        <end position="242"/>
    </location>
</feature>
<accession>A0A3Q8WTE9</accession>
<evidence type="ECO:0000256" key="4">
    <source>
        <dbReference type="ARBA" id="ARBA00023136"/>
    </source>
</evidence>
<evidence type="ECO:0000256" key="2">
    <source>
        <dbReference type="ARBA" id="ARBA00022692"/>
    </source>
</evidence>
<proteinExistence type="inferred from homology"/>
<feature type="transmembrane region" description="Helical" evidence="5">
    <location>
        <begin position="170"/>
        <end position="203"/>
    </location>
</feature>
<evidence type="ECO:0000256" key="3">
    <source>
        <dbReference type="ARBA" id="ARBA00022989"/>
    </source>
</evidence>
<dbReference type="InterPro" id="IPR005372">
    <property type="entry name" value="UPF0182"/>
</dbReference>
<comment type="subcellular location">
    <subcellularLocation>
        <location evidence="5">Cell membrane</location>
        <topology evidence="5">Multi-pass membrane protein</topology>
    </subcellularLocation>
</comment>
<gene>
    <name evidence="7" type="ORF">EJO69_05830</name>
</gene>
<keyword evidence="3 5" id="KW-1133">Transmembrane helix</keyword>
<feature type="transmembrane region" description="Helical" evidence="5">
    <location>
        <begin position="272"/>
        <end position="289"/>
    </location>
</feature>
<feature type="compositionally biased region" description="Acidic residues" evidence="6">
    <location>
        <begin position="935"/>
        <end position="954"/>
    </location>
</feature>
<feature type="transmembrane region" description="Helical" evidence="5">
    <location>
        <begin position="296"/>
        <end position="317"/>
    </location>
</feature>
<feature type="compositionally biased region" description="Basic and acidic residues" evidence="6">
    <location>
        <begin position="923"/>
        <end position="934"/>
    </location>
</feature>
<protein>
    <recommendedName>
        <fullName evidence="5">UPF0182 protein EJO69_05830</fullName>
    </recommendedName>
</protein>
<dbReference type="PANTHER" id="PTHR39344">
    <property type="entry name" value="UPF0182 PROTEIN SLL1060"/>
    <property type="match status" value="1"/>
</dbReference>
<evidence type="ECO:0000256" key="1">
    <source>
        <dbReference type="ARBA" id="ARBA00022475"/>
    </source>
</evidence>
<dbReference type="GO" id="GO:0005576">
    <property type="term" value="C:extracellular region"/>
    <property type="evidence" value="ECO:0007669"/>
    <property type="project" value="TreeGrafter"/>
</dbReference>
<dbReference type="HAMAP" id="MF_01600">
    <property type="entry name" value="UPF0182"/>
    <property type="match status" value="1"/>
</dbReference>
<dbReference type="AlphaFoldDB" id="A0A3Q8WTE9"/>
<dbReference type="GO" id="GO:0005886">
    <property type="term" value="C:plasma membrane"/>
    <property type="evidence" value="ECO:0007669"/>
    <property type="project" value="UniProtKB-SubCell"/>
</dbReference>
<organism evidence="7 8">
    <name type="scientific">Flaviflexus salsibiostraticola</name>
    <dbReference type="NCBI Taxonomy" id="1282737"/>
    <lineage>
        <taxon>Bacteria</taxon>
        <taxon>Bacillati</taxon>
        <taxon>Actinomycetota</taxon>
        <taxon>Actinomycetes</taxon>
        <taxon>Actinomycetales</taxon>
        <taxon>Actinomycetaceae</taxon>
        <taxon>Flaviflexus</taxon>
    </lineage>
</organism>
<feature type="transmembrane region" description="Helical" evidence="5">
    <location>
        <begin position="126"/>
        <end position="150"/>
    </location>
</feature>
<evidence type="ECO:0000313" key="7">
    <source>
        <dbReference type="EMBL" id="AZN29874.1"/>
    </source>
</evidence>
<feature type="transmembrane region" description="Helical" evidence="5">
    <location>
        <begin position="71"/>
        <end position="91"/>
    </location>
</feature>
<feature type="region of interest" description="Disordered" evidence="6">
    <location>
        <begin position="906"/>
        <end position="968"/>
    </location>
</feature>
<reference evidence="7 8" key="1">
    <citation type="submission" date="2018-12" db="EMBL/GenBank/DDBJ databases">
        <title>Complete genome sequence of Flaviflexus salsibiostraticola KCTC 33148.</title>
        <authorList>
            <person name="Bae J.-W."/>
        </authorList>
    </citation>
    <scope>NUCLEOTIDE SEQUENCE [LARGE SCALE GENOMIC DNA]</scope>
    <source>
        <strain evidence="7 8">KCTC 33148</strain>
    </source>
</reference>
<keyword evidence="1 5" id="KW-1003">Cell membrane</keyword>
<dbReference type="Pfam" id="PF03699">
    <property type="entry name" value="UPF0182"/>
    <property type="match status" value="1"/>
</dbReference>
<name>A0A3Q8WTE9_9ACTO</name>
<dbReference type="EMBL" id="CP034438">
    <property type="protein sequence ID" value="AZN29874.1"/>
    <property type="molecule type" value="Genomic_DNA"/>
</dbReference>
<dbReference type="PANTHER" id="PTHR39344:SF1">
    <property type="entry name" value="UPF0182 PROTEIN SLL1060"/>
    <property type="match status" value="1"/>
</dbReference>
<keyword evidence="4 5" id="KW-0472">Membrane</keyword>
<feature type="transmembrane region" description="Helical" evidence="5">
    <location>
        <begin position="30"/>
        <end position="51"/>
    </location>
</feature>
<comment type="similarity">
    <text evidence="5">Belongs to the UPF0182 family.</text>
</comment>
<keyword evidence="8" id="KW-1185">Reference proteome</keyword>
<evidence type="ECO:0000313" key="8">
    <source>
        <dbReference type="Proteomes" id="UP000270021"/>
    </source>
</evidence>
<evidence type="ECO:0000256" key="6">
    <source>
        <dbReference type="SAM" id="MobiDB-lite"/>
    </source>
</evidence>
<dbReference type="KEGG" id="fsl:EJO69_05830"/>
<evidence type="ECO:0000256" key="5">
    <source>
        <dbReference type="HAMAP-Rule" id="MF_01600"/>
    </source>
</evidence>
<dbReference type="Proteomes" id="UP000270021">
    <property type="component" value="Chromosome"/>
</dbReference>
<keyword evidence="2 5" id="KW-0812">Transmembrane</keyword>